<dbReference type="GO" id="GO:0046081">
    <property type="term" value="P:dUTP catabolic process"/>
    <property type="evidence" value="ECO:0007669"/>
    <property type="project" value="TreeGrafter"/>
</dbReference>
<evidence type="ECO:0000259" key="5">
    <source>
        <dbReference type="Pfam" id="PF03819"/>
    </source>
</evidence>
<evidence type="ECO:0000256" key="2">
    <source>
        <dbReference type="ARBA" id="ARBA00061115"/>
    </source>
</evidence>
<dbReference type="CDD" id="cd11528">
    <property type="entry name" value="NTP-PPase_MazG_Nterm"/>
    <property type="match status" value="1"/>
</dbReference>
<gene>
    <name evidence="7" type="primary">mazG</name>
    <name evidence="8" type="ORF">BDE18_1402</name>
    <name evidence="6" type="ORF">ESD82_15040</name>
    <name evidence="7" type="ORF">HYQ43_12600</name>
</gene>
<evidence type="ECO:0000256" key="1">
    <source>
        <dbReference type="ARBA" id="ARBA00052141"/>
    </source>
</evidence>
<dbReference type="FunFam" id="1.10.287.1080:FF:000003">
    <property type="entry name" value="Nucleoside triphosphate pyrophosphohydrolase"/>
    <property type="match status" value="1"/>
</dbReference>
<dbReference type="Proteomes" id="UP000509322">
    <property type="component" value="Chromosome 2"/>
</dbReference>
<comment type="similarity">
    <text evidence="2">Belongs to the nucleoside triphosphate pyrophosphohydrolase family.</text>
</comment>
<dbReference type="GO" id="GO:0046061">
    <property type="term" value="P:dATP catabolic process"/>
    <property type="evidence" value="ECO:0007669"/>
    <property type="project" value="TreeGrafter"/>
</dbReference>
<dbReference type="InterPro" id="IPR048011">
    <property type="entry name" value="NTP-PPase_MazG-like_C"/>
</dbReference>
<feature type="domain" description="NTP pyrophosphohydrolase MazG-like" evidence="5">
    <location>
        <begin position="188"/>
        <end position="247"/>
    </location>
</feature>
<dbReference type="EMBL" id="RBLI01000001">
    <property type="protein sequence ID" value="RKS52100.1"/>
    <property type="molecule type" value="Genomic_DNA"/>
</dbReference>
<evidence type="ECO:0000313" key="10">
    <source>
        <dbReference type="Proteomes" id="UP000326453"/>
    </source>
</evidence>
<dbReference type="Gene3D" id="1.10.287.1080">
    <property type="entry name" value="MazG-like"/>
    <property type="match status" value="2"/>
</dbReference>
<dbReference type="Pfam" id="PF03819">
    <property type="entry name" value="MazG"/>
    <property type="match status" value="2"/>
</dbReference>
<proteinExistence type="inferred from homology"/>
<sequence length="283" mass="31307">MAEDKAPHPAPDHPALARDATDRTGIRRLLAIMAALRDPQTGCPWDIEQDFASIAPYTIEEAHEVADAIAREAWDELPGELGDLLLQVVFHAQMAAEAGMFDFADVVEKISDKMIDRHPHIFGNESRDKSAAQQIRDWEAIKARERAAKAERGVLDGVALGLPALTRAVKLQNRAARVGFDWPGPAEVLDKITEESRELVEARGGSDHAHLTEEFGDLMFVMANLARHLEIDPEEALRLANAKFTRRFRAIEAALAAQGRRPEDSDLAEMDALWNEAKAAERA</sequence>
<dbReference type="NCBIfam" id="NF007113">
    <property type="entry name" value="PRK09562.1"/>
    <property type="match status" value="1"/>
</dbReference>
<keyword evidence="9" id="KW-1185">Reference proteome</keyword>
<dbReference type="NCBIfam" id="TIGR00444">
    <property type="entry name" value="mazG"/>
    <property type="match status" value="1"/>
</dbReference>
<evidence type="ECO:0000313" key="8">
    <source>
        <dbReference type="EMBL" id="RKS52100.1"/>
    </source>
</evidence>
<reference evidence="8 9" key="1">
    <citation type="submission" date="2018-10" db="EMBL/GenBank/DDBJ databases">
        <title>Genomic Encyclopedia of Archaeal and Bacterial Type Strains, Phase II (KMG-II): from individual species to whole genera.</title>
        <authorList>
            <person name="Goeker M."/>
        </authorList>
    </citation>
    <scope>NUCLEOTIDE SEQUENCE [LARGE SCALE GENOMIC DNA]</scope>
    <source>
        <strain evidence="9">ATCC 35512 / DSM 2944 / CIP 106514 / LMD 82.5 / NBRC 102493 / NCCB 82005 / GB17</strain>
        <strain evidence="8">DSM 2944</strain>
    </source>
</reference>
<name>A0A1I5I1D3_PARPN</name>
<evidence type="ECO:0000256" key="3">
    <source>
        <dbReference type="ARBA" id="ARBA00066372"/>
    </source>
</evidence>
<evidence type="ECO:0000313" key="9">
    <source>
        <dbReference type="Proteomes" id="UP000273626"/>
    </source>
</evidence>
<organism evidence="7 11">
    <name type="scientific">Paracoccus pantotrophus</name>
    <name type="common">Thiosphaera pantotropha</name>
    <dbReference type="NCBI Taxonomy" id="82367"/>
    <lineage>
        <taxon>Bacteria</taxon>
        <taxon>Pseudomonadati</taxon>
        <taxon>Pseudomonadota</taxon>
        <taxon>Alphaproteobacteria</taxon>
        <taxon>Rhodobacterales</taxon>
        <taxon>Paracoccaceae</taxon>
        <taxon>Paracoccus</taxon>
    </lineage>
</organism>
<dbReference type="FunFam" id="1.10.287.1080:FF:000001">
    <property type="entry name" value="Nucleoside triphosphate pyrophosphohydrolase"/>
    <property type="match status" value="1"/>
</dbReference>
<dbReference type="InterPro" id="IPR048015">
    <property type="entry name" value="NTP-PPase_MazG-like_N"/>
</dbReference>
<dbReference type="GO" id="GO:0046047">
    <property type="term" value="P:TTP catabolic process"/>
    <property type="evidence" value="ECO:0007669"/>
    <property type="project" value="TreeGrafter"/>
</dbReference>
<dbReference type="GO" id="GO:0047693">
    <property type="term" value="F:ATP diphosphatase activity"/>
    <property type="evidence" value="ECO:0007669"/>
    <property type="project" value="UniProtKB-EC"/>
</dbReference>
<evidence type="ECO:0000313" key="7">
    <source>
        <dbReference type="EMBL" id="QLH15079.1"/>
    </source>
</evidence>
<dbReference type="EMBL" id="CP058690">
    <property type="protein sequence ID" value="QLH15079.1"/>
    <property type="molecule type" value="Genomic_DNA"/>
</dbReference>
<dbReference type="GO" id="GO:0046076">
    <property type="term" value="P:dTTP catabolic process"/>
    <property type="evidence" value="ECO:0007669"/>
    <property type="project" value="TreeGrafter"/>
</dbReference>
<accession>A0A1I5I1D3</accession>
<dbReference type="EC" id="3.6.1.8" evidence="3"/>
<protein>
    <recommendedName>
        <fullName evidence="4">Nucleoside triphosphate pyrophosphohydrolase</fullName>
        <ecNumber evidence="3">3.6.1.8</ecNumber>
    </recommendedName>
</protein>
<dbReference type="AlphaFoldDB" id="A0A1I5I1D3"/>
<evidence type="ECO:0000313" key="11">
    <source>
        <dbReference type="Proteomes" id="UP000509322"/>
    </source>
</evidence>
<comment type="catalytic activity">
    <reaction evidence="1">
        <text>ATP + H2O = AMP + diphosphate + H(+)</text>
        <dbReference type="Rhea" id="RHEA:14245"/>
        <dbReference type="ChEBI" id="CHEBI:15377"/>
        <dbReference type="ChEBI" id="CHEBI:15378"/>
        <dbReference type="ChEBI" id="CHEBI:30616"/>
        <dbReference type="ChEBI" id="CHEBI:33019"/>
        <dbReference type="ChEBI" id="CHEBI:456215"/>
        <dbReference type="EC" id="3.6.1.8"/>
    </reaction>
</comment>
<dbReference type="InterPro" id="IPR004518">
    <property type="entry name" value="MazG-like_dom"/>
</dbReference>
<dbReference type="Proteomes" id="UP000273626">
    <property type="component" value="Unassembled WGS sequence"/>
</dbReference>
<evidence type="ECO:0000313" key="6">
    <source>
        <dbReference type="EMBL" id="QFG37455.1"/>
    </source>
</evidence>
<dbReference type="InterPro" id="IPR011551">
    <property type="entry name" value="NTP_PyrPHydrolase_MazG"/>
</dbReference>
<dbReference type="PANTHER" id="PTHR30522:SF0">
    <property type="entry name" value="NUCLEOSIDE TRIPHOSPHATE PYROPHOSPHOHYDROLASE"/>
    <property type="match status" value="1"/>
</dbReference>
<dbReference type="OrthoDB" id="9808939at2"/>
<dbReference type="Proteomes" id="UP000326453">
    <property type="component" value="Chromosome 1"/>
</dbReference>
<dbReference type="GO" id="GO:0046052">
    <property type="term" value="P:UTP catabolic process"/>
    <property type="evidence" value="ECO:0007669"/>
    <property type="project" value="TreeGrafter"/>
</dbReference>
<reference evidence="6 10" key="2">
    <citation type="submission" date="2019-01" db="EMBL/GenBank/DDBJ databases">
        <title>Complete Genome Sequence and Annotation of the Paracoccus pantotrophus type strain DSM 2944.</title>
        <authorList>
            <person name="Bockwoldt J.A."/>
            <person name="Zimmermann M."/>
            <person name="Tiso T."/>
            <person name="Blank L.M."/>
        </authorList>
    </citation>
    <scope>NUCLEOTIDE SEQUENCE [LARGE SCALE GENOMIC DNA]</scope>
    <source>
        <strain evidence="6 10">DSM 2944</strain>
    </source>
</reference>
<dbReference type="PANTHER" id="PTHR30522">
    <property type="entry name" value="NUCLEOSIDE TRIPHOSPHATE PYROPHOSPHOHYDROLASE"/>
    <property type="match status" value="1"/>
</dbReference>
<evidence type="ECO:0000256" key="4">
    <source>
        <dbReference type="ARBA" id="ARBA00074799"/>
    </source>
</evidence>
<dbReference type="KEGG" id="ppan:ESD82_15040"/>
<dbReference type="SUPFAM" id="SSF101386">
    <property type="entry name" value="all-alpha NTP pyrophosphatases"/>
    <property type="match status" value="2"/>
</dbReference>
<feature type="domain" description="NTP pyrophosphohydrolase MazG-like" evidence="5">
    <location>
        <begin position="49"/>
        <end position="122"/>
    </location>
</feature>
<keyword evidence="7" id="KW-0378">Hydrolase</keyword>
<reference evidence="7 11" key="3">
    <citation type="submission" date="2020-07" db="EMBL/GenBank/DDBJ databases">
        <title>The complete genome of Paracoccus pantotrophus ACCC 10489.</title>
        <authorList>
            <person name="Si Y."/>
        </authorList>
    </citation>
    <scope>NUCLEOTIDE SEQUENCE [LARGE SCALE GENOMIC DNA]</scope>
    <source>
        <strain evidence="7 11">ACCC10489</strain>
    </source>
</reference>
<dbReference type="CDD" id="cd11529">
    <property type="entry name" value="NTP-PPase_MazG_Cterm"/>
    <property type="match status" value="1"/>
</dbReference>
<dbReference type="GO" id="GO:0006950">
    <property type="term" value="P:response to stress"/>
    <property type="evidence" value="ECO:0007669"/>
    <property type="project" value="UniProtKB-ARBA"/>
</dbReference>
<dbReference type="GO" id="GO:0006203">
    <property type="term" value="P:dGTP catabolic process"/>
    <property type="evidence" value="ECO:0007669"/>
    <property type="project" value="TreeGrafter"/>
</dbReference>
<dbReference type="EMBL" id="CP044426">
    <property type="protein sequence ID" value="QFG37455.1"/>
    <property type="molecule type" value="Genomic_DNA"/>
</dbReference>